<evidence type="ECO:0000313" key="2">
    <source>
        <dbReference type="EMBL" id="SHE59405.1"/>
    </source>
</evidence>
<dbReference type="SUPFAM" id="SSF69118">
    <property type="entry name" value="AhpD-like"/>
    <property type="match status" value="1"/>
</dbReference>
<dbReference type="Gene3D" id="1.20.5.810">
    <property type="entry name" value="AhpD-like"/>
    <property type="match status" value="1"/>
</dbReference>
<dbReference type="AlphaFoldDB" id="A0A1M4URU7"/>
<protein>
    <submittedName>
        <fullName evidence="2">Uncharacterized peroxidase-related enzyme</fullName>
    </submittedName>
</protein>
<sequence length="199" mass="21688">MSASHPDLPESVSRFGVTEPEELPEDLRLRVAAVVEKTGFVPNIFRALGHRPDELRAFMDYHDALMESEGGLSKAERELVVVATSGANHCTYCVVAHGAVLRIRSKDAHLADHVATNPWSAELPPRQRAIVDLALVLAGESALLAEDDLDAARSAGLDDEEIWQVGAITAFFALSNRLAHLTALRPNPEFHLMGRLPRG</sequence>
<dbReference type="OrthoDB" id="9810664at2"/>
<dbReference type="GO" id="GO:0051920">
    <property type="term" value="F:peroxiredoxin activity"/>
    <property type="evidence" value="ECO:0007669"/>
    <property type="project" value="InterPro"/>
</dbReference>
<dbReference type="Gene3D" id="1.20.1290.10">
    <property type="entry name" value="AhpD-like"/>
    <property type="match status" value="1"/>
</dbReference>
<gene>
    <name evidence="2" type="ORF">SAMN05444320_101524</name>
</gene>
<dbReference type="PANTHER" id="PTHR35446:SF2">
    <property type="entry name" value="CARBOXYMUCONOLACTONE DECARBOXYLASE-LIKE DOMAIN-CONTAINING PROTEIN"/>
    <property type="match status" value="1"/>
</dbReference>
<dbReference type="PANTHER" id="PTHR35446">
    <property type="entry name" value="SI:CH211-175M2.5"/>
    <property type="match status" value="1"/>
</dbReference>
<evidence type="ECO:0000259" key="1">
    <source>
        <dbReference type="Pfam" id="PF02627"/>
    </source>
</evidence>
<feature type="domain" description="Carboxymuconolactone decarboxylase-like" evidence="1">
    <location>
        <begin position="52"/>
        <end position="102"/>
    </location>
</feature>
<evidence type="ECO:0000313" key="3">
    <source>
        <dbReference type="Proteomes" id="UP000184501"/>
    </source>
</evidence>
<dbReference type="STRING" id="2017.SAMN05444320_101524"/>
<dbReference type="NCBIfam" id="TIGR01926">
    <property type="entry name" value="peroxid_rel"/>
    <property type="match status" value="1"/>
</dbReference>
<reference evidence="2 3" key="1">
    <citation type="submission" date="2016-11" db="EMBL/GenBank/DDBJ databases">
        <authorList>
            <person name="Jaros S."/>
            <person name="Januszkiewicz K."/>
            <person name="Wedrychowicz H."/>
        </authorList>
    </citation>
    <scope>NUCLEOTIDE SEQUENCE [LARGE SCALE GENOMIC DNA]</scope>
    <source>
        <strain evidence="2 3">DSM 44523</strain>
    </source>
</reference>
<keyword evidence="3" id="KW-1185">Reference proteome</keyword>
<dbReference type="InterPro" id="IPR003779">
    <property type="entry name" value="CMD-like"/>
</dbReference>
<organism evidence="2 3">
    <name type="scientific">Streptoalloteichus hindustanus</name>
    <dbReference type="NCBI Taxonomy" id="2017"/>
    <lineage>
        <taxon>Bacteria</taxon>
        <taxon>Bacillati</taxon>
        <taxon>Actinomycetota</taxon>
        <taxon>Actinomycetes</taxon>
        <taxon>Pseudonocardiales</taxon>
        <taxon>Pseudonocardiaceae</taxon>
        <taxon>Streptoalloteichus</taxon>
    </lineage>
</organism>
<dbReference type="RefSeq" id="WP_073479676.1">
    <property type="nucleotide sequence ID" value="NZ_FQVN01000001.1"/>
</dbReference>
<dbReference type="Proteomes" id="UP000184501">
    <property type="component" value="Unassembled WGS sequence"/>
</dbReference>
<dbReference type="InterPro" id="IPR029032">
    <property type="entry name" value="AhpD-like"/>
</dbReference>
<dbReference type="EMBL" id="FQVN01000001">
    <property type="protein sequence ID" value="SHE59405.1"/>
    <property type="molecule type" value="Genomic_DNA"/>
</dbReference>
<keyword evidence="2" id="KW-0560">Oxidoreductase</keyword>
<name>A0A1M4URU7_STRHI</name>
<dbReference type="NCBIfam" id="TIGR00778">
    <property type="entry name" value="ahpD_dom"/>
    <property type="match status" value="1"/>
</dbReference>
<dbReference type="Pfam" id="PF02627">
    <property type="entry name" value="CMD"/>
    <property type="match status" value="1"/>
</dbReference>
<dbReference type="InterPro" id="IPR004675">
    <property type="entry name" value="AhpD_core"/>
</dbReference>
<proteinExistence type="predicted"/>
<accession>A0A1M4URU7</accession>
<keyword evidence="2" id="KW-0575">Peroxidase</keyword>
<dbReference type="InterPro" id="IPR010195">
    <property type="entry name" value="Uncharacterised_peroxidase-rel"/>
</dbReference>